<name>A0ABR8BAK1_9NOSO</name>
<evidence type="ECO:0000313" key="1">
    <source>
        <dbReference type="EMBL" id="MBD2250499.1"/>
    </source>
</evidence>
<protein>
    <submittedName>
        <fullName evidence="1">Type A2 lantipeptide</fullName>
    </submittedName>
</protein>
<reference evidence="1 2" key="1">
    <citation type="journal article" date="2020" name="ISME J.">
        <title>Comparative genomics reveals insights into cyanobacterial evolution and habitat adaptation.</title>
        <authorList>
            <person name="Chen M.Y."/>
            <person name="Teng W.K."/>
            <person name="Zhao L."/>
            <person name="Hu C.X."/>
            <person name="Zhou Y.K."/>
            <person name="Han B.P."/>
            <person name="Song L.R."/>
            <person name="Shu W.S."/>
        </authorList>
    </citation>
    <scope>NUCLEOTIDE SEQUENCE [LARGE SCALE GENOMIC DNA]</scope>
    <source>
        <strain evidence="1 2">FACHB-3921</strain>
    </source>
</reference>
<sequence length="72" mass="7842">MSNENLEQDNNEKIQINENGELVIKDPQLADALQELSPEELEAIAGGNANYVACGANYQCGKTRASFDQIAE</sequence>
<organism evidence="1 2">
    <name type="scientific">Nostoc parmelioides FACHB-3921</name>
    <dbReference type="NCBI Taxonomy" id="2692909"/>
    <lineage>
        <taxon>Bacteria</taxon>
        <taxon>Bacillati</taxon>
        <taxon>Cyanobacteriota</taxon>
        <taxon>Cyanophyceae</taxon>
        <taxon>Nostocales</taxon>
        <taxon>Nostocaceae</taxon>
        <taxon>Nostoc</taxon>
    </lineage>
</organism>
<proteinExistence type="predicted"/>
<dbReference type="RefSeq" id="WP_190565874.1">
    <property type="nucleotide sequence ID" value="NZ_JACJQL010000003.1"/>
</dbReference>
<accession>A0ABR8BAK1</accession>
<keyword evidence="2" id="KW-1185">Reference proteome</keyword>
<gene>
    <name evidence="1" type="ORF">H6G14_04135</name>
</gene>
<comment type="caution">
    <text evidence="1">The sequence shown here is derived from an EMBL/GenBank/DDBJ whole genome shotgun (WGS) entry which is preliminary data.</text>
</comment>
<evidence type="ECO:0000313" key="2">
    <source>
        <dbReference type="Proteomes" id="UP000621307"/>
    </source>
</evidence>
<dbReference type="Proteomes" id="UP000621307">
    <property type="component" value="Unassembled WGS sequence"/>
</dbReference>
<dbReference type="EMBL" id="JACJQL010000003">
    <property type="protein sequence ID" value="MBD2250499.1"/>
    <property type="molecule type" value="Genomic_DNA"/>
</dbReference>